<dbReference type="AlphaFoldDB" id="A0A9Q0FY71"/>
<dbReference type="Proteomes" id="UP001141552">
    <property type="component" value="Unassembled WGS sequence"/>
</dbReference>
<sequence length="187" mass="21066">MLQNAEKKSIDELLSLNPLYHQDKQFHCEAKIVDIDLRMGWYYKACHTCYKQLDETSGAKICPKHGIIEGLPLPWYKMHLIVADEDEQTTFVLMGTAAERTLHVTCYNLVYEQEQKNPSVAPEIIANLIGKTKIFQIRFGQQKSTSSRFDFLISNVFDIPNKLASGSSIVSPATTVSNPAGKLKSTQ</sequence>
<reference evidence="1" key="1">
    <citation type="submission" date="2022-02" db="EMBL/GenBank/DDBJ databases">
        <authorList>
            <person name="Henning P.M."/>
            <person name="McCubbin A.G."/>
            <person name="Shore J.S."/>
        </authorList>
    </citation>
    <scope>NUCLEOTIDE SEQUENCE</scope>
    <source>
        <strain evidence="1">F60SS</strain>
        <tissue evidence="1">Leaves</tissue>
    </source>
</reference>
<dbReference type="CDD" id="cd04476">
    <property type="entry name" value="RPA1_DBD_C"/>
    <property type="match status" value="1"/>
</dbReference>
<dbReference type="PANTHER" id="PTHR47165">
    <property type="entry name" value="OS03G0429900 PROTEIN"/>
    <property type="match status" value="1"/>
</dbReference>
<feature type="non-terminal residue" evidence="1">
    <location>
        <position position="1"/>
    </location>
</feature>
<comment type="caution">
    <text evidence="1">The sequence shown here is derived from an EMBL/GenBank/DDBJ whole genome shotgun (WGS) entry which is preliminary data.</text>
</comment>
<evidence type="ECO:0000313" key="1">
    <source>
        <dbReference type="EMBL" id="KAJ4838732.1"/>
    </source>
</evidence>
<proteinExistence type="predicted"/>
<evidence type="ECO:0000313" key="2">
    <source>
        <dbReference type="Proteomes" id="UP001141552"/>
    </source>
</evidence>
<protein>
    <recommendedName>
        <fullName evidence="3">Replication factor A C-terminal domain-containing protein</fullName>
    </recommendedName>
</protein>
<organism evidence="1 2">
    <name type="scientific">Turnera subulata</name>
    <dbReference type="NCBI Taxonomy" id="218843"/>
    <lineage>
        <taxon>Eukaryota</taxon>
        <taxon>Viridiplantae</taxon>
        <taxon>Streptophyta</taxon>
        <taxon>Embryophyta</taxon>
        <taxon>Tracheophyta</taxon>
        <taxon>Spermatophyta</taxon>
        <taxon>Magnoliopsida</taxon>
        <taxon>eudicotyledons</taxon>
        <taxon>Gunneridae</taxon>
        <taxon>Pentapetalae</taxon>
        <taxon>rosids</taxon>
        <taxon>fabids</taxon>
        <taxon>Malpighiales</taxon>
        <taxon>Passifloraceae</taxon>
        <taxon>Turnera</taxon>
    </lineage>
</organism>
<gene>
    <name evidence="1" type="ORF">Tsubulata_042515</name>
</gene>
<dbReference type="EMBL" id="JAKUCV010003494">
    <property type="protein sequence ID" value="KAJ4838732.1"/>
    <property type="molecule type" value="Genomic_DNA"/>
</dbReference>
<name>A0A9Q0FY71_9ROSI</name>
<dbReference type="PANTHER" id="PTHR47165:SF4">
    <property type="entry name" value="OS03G0429900 PROTEIN"/>
    <property type="match status" value="1"/>
</dbReference>
<dbReference type="InterPro" id="IPR047192">
    <property type="entry name" value="Euk_RPA1_DBD_C"/>
</dbReference>
<dbReference type="InterPro" id="IPR012340">
    <property type="entry name" value="NA-bd_OB-fold"/>
</dbReference>
<dbReference type="SUPFAM" id="SSF50249">
    <property type="entry name" value="Nucleic acid-binding proteins"/>
    <property type="match status" value="1"/>
</dbReference>
<evidence type="ECO:0008006" key="3">
    <source>
        <dbReference type="Google" id="ProtNLM"/>
    </source>
</evidence>
<dbReference type="Gene3D" id="2.40.50.140">
    <property type="entry name" value="Nucleic acid-binding proteins"/>
    <property type="match status" value="1"/>
</dbReference>
<dbReference type="OrthoDB" id="1752136at2759"/>
<keyword evidence="2" id="KW-1185">Reference proteome</keyword>
<accession>A0A9Q0FY71</accession>
<reference evidence="1" key="2">
    <citation type="journal article" date="2023" name="Plants (Basel)">
        <title>Annotation of the Turnera subulata (Passifloraceae) Draft Genome Reveals the S-Locus Evolved after the Divergence of Turneroideae from Passifloroideae in a Stepwise Manner.</title>
        <authorList>
            <person name="Henning P.M."/>
            <person name="Roalson E.H."/>
            <person name="Mir W."/>
            <person name="McCubbin A.G."/>
            <person name="Shore J.S."/>
        </authorList>
    </citation>
    <scope>NUCLEOTIDE SEQUENCE</scope>
    <source>
        <strain evidence="1">F60SS</strain>
    </source>
</reference>